<dbReference type="Pfam" id="PF00004">
    <property type="entry name" value="AAA"/>
    <property type="match status" value="1"/>
</dbReference>
<dbReference type="GO" id="GO:0016887">
    <property type="term" value="F:ATP hydrolysis activity"/>
    <property type="evidence" value="ECO:0007669"/>
    <property type="project" value="InterPro"/>
</dbReference>
<dbReference type="OMA" id="YAVRRLW"/>
<comment type="cofactor">
    <cofactor evidence="1">
        <name>Mg(2+)</name>
        <dbReference type="ChEBI" id="CHEBI:18420"/>
    </cofactor>
</comment>
<dbReference type="InterPro" id="IPR050747">
    <property type="entry name" value="Mitochondrial_chaperone_BCS1"/>
</dbReference>
<dbReference type="EnsemblPlants" id="Kaladp0007s0006.1.v1.1">
    <property type="protein sequence ID" value="Kaladp0007s0006.1.v1.1.CDS.1"/>
    <property type="gene ID" value="Kaladp0007s0006.v1.1"/>
</dbReference>
<accession>A0A7N0RAS3</accession>
<dbReference type="InterPro" id="IPR058017">
    <property type="entry name" value="At3g28540-like_C"/>
</dbReference>
<sequence length="451" mass="51301">MWPLIFILPPIALFLLLTPLIFPALRQWIRHHFFVHHVLKIPEFNHHGFPNQLFYKANNYVNSLASLQRSHSAALFSSPGEHNAVLLRIEPDHPVRDSFLGATLMWTMSIQDDLSRTFLLRMRRRDRCRVFRPYLAHIASVSDDIEDRCRDLKLYMNVDGGGRERKRHWRSVPFTHPTTLDTIAVDAELKNRLRTDLETFSRSRDYYRRLGRVWRRSYLLYGPSGTGKTSFIAAMANLLCFDVYDIDVSKLADSSELKTLLQSTTSRSIIVMEDLDRYLLDDGKMKQSSLTGLLNYMDGIFTGCCGDGRVMVYTMRGRKEKIDPAILRPGRIDVHVSFPLCDFGSFKMLASSYLGVADHKLFGQVEEMFMAGARLSAAEISELMMVNRQSPKRAIKSVIVALQMSGGGVGMSAAENEVVLAQHSGDLRKLLAKMKSYTKSGPLDVISRLSR</sequence>
<dbReference type="Pfam" id="PF25568">
    <property type="entry name" value="AAA_lid_At3g28540"/>
    <property type="match status" value="1"/>
</dbReference>
<dbReference type="Pfam" id="PF14363">
    <property type="entry name" value="AAA_assoc"/>
    <property type="match status" value="1"/>
</dbReference>
<dbReference type="Gene3D" id="3.40.50.300">
    <property type="entry name" value="P-loop containing nucleotide triphosphate hydrolases"/>
    <property type="match status" value="1"/>
</dbReference>
<dbReference type="InterPro" id="IPR025753">
    <property type="entry name" value="AAA_N_dom"/>
</dbReference>
<keyword evidence="3" id="KW-0460">Magnesium</keyword>
<organism evidence="7 8">
    <name type="scientific">Kalanchoe fedtschenkoi</name>
    <name type="common">Lavender scallops</name>
    <name type="synonym">South American air plant</name>
    <dbReference type="NCBI Taxonomy" id="63787"/>
    <lineage>
        <taxon>Eukaryota</taxon>
        <taxon>Viridiplantae</taxon>
        <taxon>Streptophyta</taxon>
        <taxon>Embryophyta</taxon>
        <taxon>Tracheophyta</taxon>
        <taxon>Spermatophyta</taxon>
        <taxon>Magnoliopsida</taxon>
        <taxon>eudicotyledons</taxon>
        <taxon>Gunneridae</taxon>
        <taxon>Pentapetalae</taxon>
        <taxon>Saxifragales</taxon>
        <taxon>Crassulaceae</taxon>
        <taxon>Kalanchoe</taxon>
    </lineage>
</organism>
<proteinExistence type="predicted"/>
<dbReference type="SUPFAM" id="SSF52540">
    <property type="entry name" value="P-loop containing nucleoside triphosphate hydrolases"/>
    <property type="match status" value="1"/>
</dbReference>
<evidence type="ECO:0000256" key="2">
    <source>
        <dbReference type="ARBA" id="ARBA00022801"/>
    </source>
</evidence>
<dbReference type="InterPro" id="IPR003959">
    <property type="entry name" value="ATPase_AAA_core"/>
</dbReference>
<dbReference type="PANTHER" id="PTHR23070">
    <property type="entry name" value="BCS1 AAA-TYPE ATPASE"/>
    <property type="match status" value="1"/>
</dbReference>
<dbReference type="InterPro" id="IPR027417">
    <property type="entry name" value="P-loop_NTPase"/>
</dbReference>
<evidence type="ECO:0000256" key="3">
    <source>
        <dbReference type="ARBA" id="ARBA00022842"/>
    </source>
</evidence>
<evidence type="ECO:0000259" key="6">
    <source>
        <dbReference type="Pfam" id="PF25568"/>
    </source>
</evidence>
<evidence type="ECO:0000313" key="7">
    <source>
        <dbReference type="EnsemblPlants" id="Kaladp0007s0006.1.v1.1.CDS.1"/>
    </source>
</evidence>
<evidence type="ECO:0008006" key="9">
    <source>
        <dbReference type="Google" id="ProtNLM"/>
    </source>
</evidence>
<feature type="domain" description="AAA-type ATPase N-terminal" evidence="5">
    <location>
        <begin position="25"/>
        <end position="108"/>
    </location>
</feature>
<name>A0A7N0RAS3_KALFE</name>
<protein>
    <recommendedName>
        <fullName evidence="9">AAA+ ATPase domain-containing protein</fullName>
    </recommendedName>
</protein>
<dbReference type="AlphaFoldDB" id="A0A7N0RAS3"/>
<evidence type="ECO:0000259" key="5">
    <source>
        <dbReference type="Pfam" id="PF14363"/>
    </source>
</evidence>
<evidence type="ECO:0000256" key="1">
    <source>
        <dbReference type="ARBA" id="ARBA00001946"/>
    </source>
</evidence>
<keyword evidence="8" id="KW-1185">Reference proteome</keyword>
<feature type="domain" description="AAA+ ATPase At3g28540-like C-terminal" evidence="6">
    <location>
        <begin position="341"/>
        <end position="403"/>
    </location>
</feature>
<feature type="domain" description="ATPase AAA-type core" evidence="4">
    <location>
        <begin position="218"/>
        <end position="340"/>
    </location>
</feature>
<evidence type="ECO:0000259" key="4">
    <source>
        <dbReference type="Pfam" id="PF00004"/>
    </source>
</evidence>
<evidence type="ECO:0000313" key="8">
    <source>
        <dbReference type="Proteomes" id="UP000594263"/>
    </source>
</evidence>
<reference evidence="7" key="1">
    <citation type="submission" date="2021-01" db="UniProtKB">
        <authorList>
            <consortium name="EnsemblPlants"/>
        </authorList>
    </citation>
    <scope>IDENTIFICATION</scope>
</reference>
<dbReference type="Proteomes" id="UP000594263">
    <property type="component" value="Unplaced"/>
</dbReference>
<keyword evidence="2" id="KW-0378">Hydrolase</keyword>
<dbReference type="GO" id="GO:0005524">
    <property type="term" value="F:ATP binding"/>
    <property type="evidence" value="ECO:0007669"/>
    <property type="project" value="InterPro"/>
</dbReference>
<dbReference type="Gramene" id="Kaladp0007s0006.1.v1.1">
    <property type="protein sequence ID" value="Kaladp0007s0006.1.v1.1.CDS.1"/>
    <property type="gene ID" value="Kaladp0007s0006.v1.1"/>
</dbReference>